<proteinExistence type="predicted"/>
<protein>
    <submittedName>
        <fullName evidence="3">Uncharacterized protein</fullName>
    </submittedName>
</protein>
<feature type="transmembrane region" description="Helical" evidence="1">
    <location>
        <begin position="62"/>
        <end position="80"/>
    </location>
</feature>
<keyword evidence="1" id="KW-1133">Transmembrane helix</keyword>
<keyword evidence="1" id="KW-0812">Transmembrane</keyword>
<organism evidence="2 3">
    <name type="scientific">Strongyloides stercoralis</name>
    <name type="common">Threadworm</name>
    <dbReference type="NCBI Taxonomy" id="6248"/>
    <lineage>
        <taxon>Eukaryota</taxon>
        <taxon>Metazoa</taxon>
        <taxon>Ecdysozoa</taxon>
        <taxon>Nematoda</taxon>
        <taxon>Chromadorea</taxon>
        <taxon>Rhabditida</taxon>
        <taxon>Tylenchina</taxon>
        <taxon>Panagrolaimomorpha</taxon>
        <taxon>Strongyloidoidea</taxon>
        <taxon>Strongyloididae</taxon>
        <taxon>Strongyloides</taxon>
    </lineage>
</organism>
<dbReference type="WBParaSite" id="TCONS_00011615.p1">
    <property type="protein sequence ID" value="TCONS_00011615.p1"/>
    <property type="gene ID" value="XLOC_006217"/>
</dbReference>
<sequence length="184" mass="21305">EAVKETKEFTKSIGRIIIDHLNIFENVRKLYNNILHGDGRSVFRSTVKVTFNVILLYSLRKMMFPIILAMAVFTIPKFFLKPKQKKSKLVNIDFLTPLEERPVALKPDFYLHALGRSSPIDFKALEEKKLPPSEGENEKTTNVVVTDGLNKPLTSIEFDEEKFIMEEEIKRRNKLNNIKGILKK</sequence>
<dbReference type="AlphaFoldDB" id="A0AAF5DH02"/>
<dbReference type="Proteomes" id="UP000035681">
    <property type="component" value="Unplaced"/>
</dbReference>
<keyword evidence="2" id="KW-1185">Reference proteome</keyword>
<evidence type="ECO:0000313" key="2">
    <source>
        <dbReference type="Proteomes" id="UP000035681"/>
    </source>
</evidence>
<evidence type="ECO:0000256" key="1">
    <source>
        <dbReference type="SAM" id="Phobius"/>
    </source>
</evidence>
<keyword evidence="1" id="KW-0472">Membrane</keyword>
<name>A0AAF5DH02_STRER</name>
<reference evidence="3" key="1">
    <citation type="submission" date="2024-02" db="UniProtKB">
        <authorList>
            <consortium name="WormBaseParasite"/>
        </authorList>
    </citation>
    <scope>IDENTIFICATION</scope>
</reference>
<evidence type="ECO:0000313" key="3">
    <source>
        <dbReference type="WBParaSite" id="TCONS_00011615.p1"/>
    </source>
</evidence>
<accession>A0AAF5DH02</accession>